<dbReference type="OrthoDB" id="9804196at2"/>
<dbReference type="InterPro" id="IPR050194">
    <property type="entry name" value="Glycosyltransferase_grp1"/>
</dbReference>
<dbReference type="SUPFAM" id="SSF53756">
    <property type="entry name" value="UDP-Glycosyltransferase/glycogen phosphorylase"/>
    <property type="match status" value="1"/>
</dbReference>
<organism evidence="3 4">
    <name type="scientific">Candidatus Sulfobium mesophilum</name>
    <dbReference type="NCBI Taxonomy" id="2016548"/>
    <lineage>
        <taxon>Bacteria</taxon>
        <taxon>Pseudomonadati</taxon>
        <taxon>Nitrospirota</taxon>
        <taxon>Nitrospiria</taxon>
        <taxon>Nitrospirales</taxon>
        <taxon>Nitrospiraceae</taxon>
        <taxon>Candidatus Sulfobium</taxon>
    </lineage>
</organism>
<evidence type="ECO:0000313" key="4">
    <source>
        <dbReference type="Proteomes" id="UP000245125"/>
    </source>
</evidence>
<dbReference type="AlphaFoldDB" id="A0A2U3QFP9"/>
<dbReference type="PANTHER" id="PTHR45947:SF3">
    <property type="entry name" value="SULFOQUINOVOSYL TRANSFERASE SQD2"/>
    <property type="match status" value="1"/>
</dbReference>
<evidence type="ECO:0000259" key="2">
    <source>
        <dbReference type="Pfam" id="PF13439"/>
    </source>
</evidence>
<sequence>MRGRAAIITAFNPYTFQGGIETYSSQLEGLLRGQNVACDFYYIGEQEEGHGFHNDYLGRLYRLGRKVFERDRDYDFIIANAFYGLGYFPPRVRTFNIFHLTHMGFAEEIRDVVPAPQYLEWKFLWGKLSESVSGFERSKIAVSESVRDELNTYYGFEDVKVVPSGIDTRIFAKADKLLSRKRYAIPEDAFVGLYVGRWNILKGCDVLEEVMAGSPDVFWLLALGTGSDKAPVGERVRVIEQIPHEGMKDLYSAADFMIFLSRYEGFGYVIIEAMACGLPVIVTNVGIAKTVYKDEPFREFLLPPFSAGRSCVVSSAMDRIAQVRSGEDIVHAMTREGRTLIEKEFGIERWKKQMVAIFGL</sequence>
<evidence type="ECO:0000313" key="3">
    <source>
        <dbReference type="EMBL" id="SPQ00139.1"/>
    </source>
</evidence>
<dbReference type="GO" id="GO:0016757">
    <property type="term" value="F:glycosyltransferase activity"/>
    <property type="evidence" value="ECO:0007669"/>
    <property type="project" value="InterPro"/>
</dbReference>
<dbReference type="Gene3D" id="3.40.50.2000">
    <property type="entry name" value="Glycogen Phosphorylase B"/>
    <property type="match status" value="2"/>
</dbReference>
<dbReference type="Pfam" id="PF13439">
    <property type="entry name" value="Glyco_transf_4"/>
    <property type="match status" value="1"/>
</dbReference>
<protein>
    <submittedName>
        <fullName evidence="3">Putative Glycosyl transferase group 1</fullName>
    </submittedName>
</protein>
<dbReference type="CDD" id="cd03801">
    <property type="entry name" value="GT4_PimA-like"/>
    <property type="match status" value="1"/>
</dbReference>
<keyword evidence="3" id="KW-0808">Transferase</keyword>
<keyword evidence="4" id="KW-1185">Reference proteome</keyword>
<accession>A0A2U3QFP9</accession>
<dbReference type="EMBL" id="OUUY01000062">
    <property type="protein sequence ID" value="SPQ00139.1"/>
    <property type="molecule type" value="Genomic_DNA"/>
</dbReference>
<name>A0A2U3QFP9_9BACT</name>
<proteinExistence type="predicted"/>
<dbReference type="PANTHER" id="PTHR45947">
    <property type="entry name" value="SULFOQUINOVOSYL TRANSFERASE SQD2"/>
    <property type="match status" value="1"/>
</dbReference>
<dbReference type="InterPro" id="IPR028098">
    <property type="entry name" value="Glyco_trans_4-like_N"/>
</dbReference>
<reference evidence="4" key="1">
    <citation type="submission" date="2018-03" db="EMBL/GenBank/DDBJ databases">
        <authorList>
            <person name="Zecchin S."/>
        </authorList>
    </citation>
    <scope>NUCLEOTIDE SEQUENCE [LARGE SCALE GENOMIC DNA]</scope>
</reference>
<dbReference type="Pfam" id="PF00534">
    <property type="entry name" value="Glycos_transf_1"/>
    <property type="match status" value="1"/>
</dbReference>
<evidence type="ECO:0000259" key="1">
    <source>
        <dbReference type="Pfam" id="PF00534"/>
    </source>
</evidence>
<gene>
    <name evidence="3" type="ORF">NBG4_180015</name>
</gene>
<feature type="domain" description="Glycosyl transferase family 1" evidence="1">
    <location>
        <begin position="179"/>
        <end position="300"/>
    </location>
</feature>
<dbReference type="InterPro" id="IPR001296">
    <property type="entry name" value="Glyco_trans_1"/>
</dbReference>
<feature type="domain" description="Glycosyltransferase subfamily 4-like N-terminal" evidence="2">
    <location>
        <begin position="60"/>
        <end position="168"/>
    </location>
</feature>
<dbReference type="Proteomes" id="UP000245125">
    <property type="component" value="Unassembled WGS sequence"/>
</dbReference>